<feature type="compositionally biased region" description="Polar residues" evidence="1">
    <location>
        <begin position="14"/>
        <end position="24"/>
    </location>
</feature>
<evidence type="ECO:0000313" key="2">
    <source>
        <dbReference type="EMBL" id="KIO26184.1"/>
    </source>
</evidence>
<dbReference type="EMBL" id="KN823028">
    <property type="protein sequence ID" value="KIO26184.1"/>
    <property type="molecule type" value="Genomic_DNA"/>
</dbReference>
<evidence type="ECO:0000256" key="1">
    <source>
        <dbReference type="SAM" id="MobiDB-lite"/>
    </source>
</evidence>
<dbReference type="OrthoDB" id="3311393at2759"/>
<gene>
    <name evidence="2" type="ORF">M407DRAFT_24517</name>
</gene>
<reference evidence="3" key="2">
    <citation type="submission" date="2015-01" db="EMBL/GenBank/DDBJ databases">
        <title>Evolutionary Origins and Diversification of the Mycorrhizal Mutualists.</title>
        <authorList>
            <consortium name="DOE Joint Genome Institute"/>
            <consortium name="Mycorrhizal Genomics Consortium"/>
            <person name="Kohler A."/>
            <person name="Kuo A."/>
            <person name="Nagy L.G."/>
            <person name="Floudas D."/>
            <person name="Copeland A."/>
            <person name="Barry K.W."/>
            <person name="Cichocki N."/>
            <person name="Veneault-Fourrey C."/>
            <person name="LaButti K."/>
            <person name="Lindquist E.A."/>
            <person name="Lipzen A."/>
            <person name="Lundell T."/>
            <person name="Morin E."/>
            <person name="Murat C."/>
            <person name="Riley R."/>
            <person name="Ohm R."/>
            <person name="Sun H."/>
            <person name="Tunlid A."/>
            <person name="Henrissat B."/>
            <person name="Grigoriev I.V."/>
            <person name="Hibbett D.S."/>
            <person name="Martin F."/>
        </authorList>
    </citation>
    <scope>NUCLEOTIDE SEQUENCE [LARGE SCALE GENOMIC DNA]</scope>
    <source>
        <strain evidence="3">MUT 4182</strain>
    </source>
</reference>
<protein>
    <submittedName>
        <fullName evidence="2">Uncharacterized protein</fullName>
    </submittedName>
</protein>
<dbReference type="Proteomes" id="UP000054248">
    <property type="component" value="Unassembled WGS sequence"/>
</dbReference>
<keyword evidence="3" id="KW-1185">Reference proteome</keyword>
<dbReference type="AlphaFoldDB" id="A0A0C3QJ86"/>
<reference evidence="2 3" key="1">
    <citation type="submission" date="2014-04" db="EMBL/GenBank/DDBJ databases">
        <authorList>
            <consortium name="DOE Joint Genome Institute"/>
            <person name="Kuo A."/>
            <person name="Girlanda M."/>
            <person name="Perotto S."/>
            <person name="Kohler A."/>
            <person name="Nagy L.G."/>
            <person name="Floudas D."/>
            <person name="Copeland A."/>
            <person name="Barry K.W."/>
            <person name="Cichocki N."/>
            <person name="Veneault-Fourrey C."/>
            <person name="LaButti K."/>
            <person name="Lindquist E.A."/>
            <person name="Lipzen A."/>
            <person name="Lundell T."/>
            <person name="Morin E."/>
            <person name="Murat C."/>
            <person name="Sun H."/>
            <person name="Tunlid A."/>
            <person name="Henrissat B."/>
            <person name="Grigoriev I.V."/>
            <person name="Hibbett D.S."/>
            <person name="Martin F."/>
            <person name="Nordberg H.P."/>
            <person name="Cantor M.N."/>
            <person name="Hua S.X."/>
        </authorList>
    </citation>
    <scope>NUCLEOTIDE SEQUENCE [LARGE SCALE GENOMIC DNA]</scope>
    <source>
        <strain evidence="2 3">MUT 4182</strain>
    </source>
</reference>
<evidence type="ECO:0000313" key="3">
    <source>
        <dbReference type="Proteomes" id="UP000054248"/>
    </source>
</evidence>
<proteinExistence type="predicted"/>
<name>A0A0C3QJ86_9AGAM</name>
<feature type="region of interest" description="Disordered" evidence="1">
    <location>
        <begin position="1"/>
        <end position="39"/>
    </location>
</feature>
<accession>A0A0C3QJ86</accession>
<dbReference type="HOGENOM" id="CLU_600192_0_0_1"/>
<sequence>MAEKRPLDVDSETETQPSLRQPNSADRKTQATKKSKSWAPKGFGACSICGQTNAGYLCSRDKCANIVCCGPKNSQCCLPSTKVEAPFSCNNCFRKEKALLQGTRATVREGRGMPNGDFEPLLVIGLIPEEDIEIEDPQVANIDLMCQLHYQSHPQVTKVYRFIRIKTSKKVNRSDSDDILEFLNADLKTRVLVIINMHSRPDNGRIQYAGLQQDYTSNKVVKQLMTHPAEKGLMLLACGGVIACDESREDLMKHILEPKVFRFVLGFPASGLIPQHVEIQCNDFVSACFLWKLMGLSQSLDHEPTRARHARDWAFAADMTSNMHTGAALIERLGDGNLSSTEFRRGVPTLLPFGLPVMACPFCKNSYKVELQRVDHIRLDMTCNGCKASAKRVDQPQGVDKVDHKGIGDGHYCFPFPFKSEEEVLWCLGKEERFQSWNSIPQHLRLNHSIETPPQP</sequence>
<organism evidence="2 3">
    <name type="scientific">Tulasnella calospora MUT 4182</name>
    <dbReference type="NCBI Taxonomy" id="1051891"/>
    <lineage>
        <taxon>Eukaryota</taxon>
        <taxon>Fungi</taxon>
        <taxon>Dikarya</taxon>
        <taxon>Basidiomycota</taxon>
        <taxon>Agaricomycotina</taxon>
        <taxon>Agaricomycetes</taxon>
        <taxon>Cantharellales</taxon>
        <taxon>Tulasnellaceae</taxon>
        <taxon>Tulasnella</taxon>
    </lineage>
</organism>